<dbReference type="InParanoid" id="A0A409XCT0"/>
<dbReference type="Proteomes" id="UP000283269">
    <property type="component" value="Unassembled WGS sequence"/>
</dbReference>
<sequence>MFKLDQASTPSLKPKLKSGYTRLGIFGNGDRELGNIFVHPDWCKNNVPKAHEFILICEGRDERAQSGRIDDEPGWRYMVMLVEWHGEWAERVAVGWIKKRYLTNALGDGPMWKEIILG</sequence>
<evidence type="ECO:0000313" key="1">
    <source>
        <dbReference type="EMBL" id="PPQ88582.1"/>
    </source>
</evidence>
<organism evidence="1 2">
    <name type="scientific">Psilocybe cyanescens</name>
    <dbReference type="NCBI Taxonomy" id="93625"/>
    <lineage>
        <taxon>Eukaryota</taxon>
        <taxon>Fungi</taxon>
        <taxon>Dikarya</taxon>
        <taxon>Basidiomycota</taxon>
        <taxon>Agaricomycotina</taxon>
        <taxon>Agaricomycetes</taxon>
        <taxon>Agaricomycetidae</taxon>
        <taxon>Agaricales</taxon>
        <taxon>Agaricineae</taxon>
        <taxon>Strophariaceae</taxon>
        <taxon>Psilocybe</taxon>
    </lineage>
</organism>
<protein>
    <submittedName>
        <fullName evidence="1">Uncharacterized protein</fullName>
    </submittedName>
</protein>
<dbReference type="STRING" id="93625.A0A409XCT0"/>
<dbReference type="AlphaFoldDB" id="A0A409XCT0"/>
<reference evidence="1 2" key="1">
    <citation type="journal article" date="2018" name="Evol. Lett.">
        <title>Horizontal gene cluster transfer increased hallucinogenic mushroom diversity.</title>
        <authorList>
            <person name="Reynolds H.T."/>
            <person name="Vijayakumar V."/>
            <person name="Gluck-Thaler E."/>
            <person name="Korotkin H.B."/>
            <person name="Matheny P.B."/>
            <person name="Slot J.C."/>
        </authorList>
    </citation>
    <scope>NUCLEOTIDE SEQUENCE [LARGE SCALE GENOMIC DNA]</scope>
    <source>
        <strain evidence="1 2">2631</strain>
    </source>
</reference>
<accession>A0A409XCT0</accession>
<comment type="caution">
    <text evidence="1">The sequence shown here is derived from an EMBL/GenBank/DDBJ whole genome shotgun (WGS) entry which is preliminary data.</text>
</comment>
<keyword evidence="2" id="KW-1185">Reference proteome</keyword>
<proteinExistence type="predicted"/>
<gene>
    <name evidence="1" type="ORF">CVT25_009963</name>
</gene>
<evidence type="ECO:0000313" key="2">
    <source>
        <dbReference type="Proteomes" id="UP000283269"/>
    </source>
</evidence>
<name>A0A409XCT0_PSICY</name>
<dbReference type="EMBL" id="NHYD01002059">
    <property type="protein sequence ID" value="PPQ88582.1"/>
    <property type="molecule type" value="Genomic_DNA"/>
</dbReference>
<dbReference type="OrthoDB" id="2958217at2759"/>